<dbReference type="EMBL" id="CP042425">
    <property type="protein sequence ID" value="QEL19139.1"/>
    <property type="molecule type" value="Genomic_DNA"/>
</dbReference>
<dbReference type="GO" id="GO:0003677">
    <property type="term" value="F:DNA binding"/>
    <property type="evidence" value="ECO:0007669"/>
    <property type="project" value="UniProtKB-KW"/>
</dbReference>
<evidence type="ECO:0000313" key="5">
    <source>
        <dbReference type="EMBL" id="QEL19139.1"/>
    </source>
</evidence>
<dbReference type="SUPFAM" id="SSF46785">
    <property type="entry name" value="Winged helix' DNA-binding domain"/>
    <property type="match status" value="1"/>
</dbReference>
<dbReference type="PANTHER" id="PTHR33154">
    <property type="entry name" value="TRANSCRIPTIONAL REGULATOR, ARSR FAMILY"/>
    <property type="match status" value="1"/>
</dbReference>
<sequence length="108" mass="11764">MADNKPTPTDDRRLSEQLGAVAEPTRLRIIRLLTSGPRSVGQIADGVKVEMVNASHHLRLLTRAGVLTDTKKGRHVEYRFADGVFEPATGGPHLGTLHLDSCRLTIEG</sequence>
<dbReference type="InterPro" id="IPR051081">
    <property type="entry name" value="HTH_MetalResp_TranReg"/>
</dbReference>
<proteinExistence type="predicted"/>
<gene>
    <name evidence="5" type="ORF">PX52LOC_06197</name>
</gene>
<evidence type="ECO:0000256" key="1">
    <source>
        <dbReference type="ARBA" id="ARBA00023015"/>
    </source>
</evidence>
<evidence type="ECO:0000256" key="3">
    <source>
        <dbReference type="ARBA" id="ARBA00023163"/>
    </source>
</evidence>
<evidence type="ECO:0000259" key="4">
    <source>
        <dbReference type="PROSITE" id="PS50987"/>
    </source>
</evidence>
<dbReference type="Proteomes" id="UP000324974">
    <property type="component" value="Chromosome"/>
</dbReference>
<dbReference type="PROSITE" id="PS50987">
    <property type="entry name" value="HTH_ARSR_2"/>
    <property type="match status" value="1"/>
</dbReference>
<dbReference type="KEGG" id="lrs:PX52LOC_06197"/>
<dbReference type="InterPro" id="IPR001845">
    <property type="entry name" value="HTH_ArsR_DNA-bd_dom"/>
</dbReference>
<dbReference type="Pfam" id="PF12840">
    <property type="entry name" value="HTH_20"/>
    <property type="match status" value="1"/>
</dbReference>
<dbReference type="InterPro" id="IPR011991">
    <property type="entry name" value="ArsR-like_HTH"/>
</dbReference>
<evidence type="ECO:0000313" key="6">
    <source>
        <dbReference type="Proteomes" id="UP000324974"/>
    </source>
</evidence>
<dbReference type="GO" id="GO:0003700">
    <property type="term" value="F:DNA-binding transcription factor activity"/>
    <property type="evidence" value="ECO:0007669"/>
    <property type="project" value="InterPro"/>
</dbReference>
<dbReference type="PRINTS" id="PR00778">
    <property type="entry name" value="HTHARSR"/>
</dbReference>
<dbReference type="InterPro" id="IPR036390">
    <property type="entry name" value="WH_DNA-bd_sf"/>
</dbReference>
<dbReference type="NCBIfam" id="NF033788">
    <property type="entry name" value="HTH_metalloreg"/>
    <property type="match status" value="1"/>
</dbReference>
<keyword evidence="2" id="KW-0238">DNA-binding</keyword>
<name>A0A5C1AI86_9BACT</name>
<reference evidence="6" key="1">
    <citation type="submission" date="2019-08" db="EMBL/GenBank/DDBJ databases">
        <title>Limnoglobus roseus gen. nov., sp. nov., a novel freshwater planctomycete with a giant genome from the family Gemmataceae.</title>
        <authorList>
            <person name="Kulichevskaya I.S."/>
            <person name="Naumoff D.G."/>
            <person name="Miroshnikov K."/>
            <person name="Ivanova A."/>
            <person name="Philippov D.A."/>
            <person name="Hakobyan A."/>
            <person name="Rijpstra I.C."/>
            <person name="Sinninghe Damste J.S."/>
            <person name="Liesack W."/>
            <person name="Dedysh S.N."/>
        </authorList>
    </citation>
    <scope>NUCLEOTIDE SEQUENCE [LARGE SCALE GENOMIC DNA]</scope>
    <source>
        <strain evidence="6">PX52</strain>
    </source>
</reference>
<protein>
    <submittedName>
        <fullName evidence="5">ArsR family transcriptional regulator</fullName>
    </submittedName>
</protein>
<evidence type="ECO:0000256" key="2">
    <source>
        <dbReference type="ARBA" id="ARBA00023125"/>
    </source>
</evidence>
<dbReference type="CDD" id="cd00090">
    <property type="entry name" value="HTH_ARSR"/>
    <property type="match status" value="1"/>
</dbReference>
<dbReference type="AlphaFoldDB" id="A0A5C1AI86"/>
<feature type="domain" description="HTH arsR-type" evidence="4">
    <location>
        <begin position="6"/>
        <end position="108"/>
    </location>
</feature>
<dbReference type="InterPro" id="IPR036388">
    <property type="entry name" value="WH-like_DNA-bd_sf"/>
</dbReference>
<keyword evidence="1" id="KW-0805">Transcription regulation</keyword>
<dbReference type="SMART" id="SM00418">
    <property type="entry name" value="HTH_ARSR"/>
    <property type="match status" value="1"/>
</dbReference>
<dbReference type="Gene3D" id="1.10.10.10">
    <property type="entry name" value="Winged helix-like DNA-binding domain superfamily/Winged helix DNA-binding domain"/>
    <property type="match status" value="1"/>
</dbReference>
<accession>A0A5C1AI86</accession>
<organism evidence="5 6">
    <name type="scientific">Limnoglobus roseus</name>
    <dbReference type="NCBI Taxonomy" id="2598579"/>
    <lineage>
        <taxon>Bacteria</taxon>
        <taxon>Pseudomonadati</taxon>
        <taxon>Planctomycetota</taxon>
        <taxon>Planctomycetia</taxon>
        <taxon>Gemmatales</taxon>
        <taxon>Gemmataceae</taxon>
        <taxon>Limnoglobus</taxon>
    </lineage>
</organism>
<keyword evidence="3" id="KW-0804">Transcription</keyword>
<dbReference type="PANTHER" id="PTHR33154:SF18">
    <property type="entry name" value="ARSENICAL RESISTANCE OPERON REPRESSOR"/>
    <property type="match status" value="1"/>
</dbReference>
<keyword evidence="6" id="KW-1185">Reference proteome</keyword>